<evidence type="ECO:0000259" key="3">
    <source>
        <dbReference type="Pfam" id="PF22974"/>
    </source>
</evidence>
<comment type="caution">
    <text evidence="5">The sequence shown here is derived from an EMBL/GenBank/DDBJ whole genome shotgun (WGS) entry which is preliminary data.</text>
</comment>
<accession>A0A9P3L8N1</accession>
<feature type="region of interest" description="Disordered" evidence="1">
    <location>
        <begin position="247"/>
        <end position="269"/>
    </location>
</feature>
<gene>
    <name evidence="5" type="ORF">PsYK624_012610</name>
</gene>
<reference evidence="5 6" key="1">
    <citation type="submission" date="2021-08" db="EMBL/GenBank/DDBJ databases">
        <title>Draft Genome Sequence of Phanerochaete sordida strain YK-624.</title>
        <authorList>
            <person name="Mori T."/>
            <person name="Dohra H."/>
            <person name="Suzuki T."/>
            <person name="Kawagishi H."/>
            <person name="Hirai H."/>
        </authorList>
    </citation>
    <scope>NUCLEOTIDE SEQUENCE [LARGE SCALE GENOMIC DNA]</scope>
    <source>
        <strain evidence="5 6">YK-624</strain>
    </source>
</reference>
<dbReference type="InterPro" id="IPR054293">
    <property type="entry name" value="DUF7029"/>
</dbReference>
<dbReference type="AlphaFoldDB" id="A0A9P3L8N1"/>
<evidence type="ECO:0000259" key="4">
    <source>
        <dbReference type="Pfam" id="PF23865"/>
    </source>
</evidence>
<evidence type="ECO:0000256" key="1">
    <source>
        <dbReference type="SAM" id="MobiDB-lite"/>
    </source>
</evidence>
<sequence>MRAGIFVAVASFASVALATVTSKLVPSKREIAFEQRSLWSDAIVPQSVAVLNYATASHHPPSAAIALYAHDESPILLVEDFDRVLQSVSCSSAIYTELGDVILVEFLDDQAFQIAETEWTALQSFFVVTSHAGCNLEDEHGAWRVITAIPDGRSLSLTLVVEPVRMRDIVKSFSVKYSHGGAQTWAPRDALDLTRRDEHGFDDTFNFGFNPSIDPRLALFPPNISLHSWTSACWRPTVGRYPDERVAGTQLEGHPETSPRPSLRPLKRPPSSWFPAGRLGGFCSIGPLHSTWLLPPADTQVVPLLEAGRRLRQPVSSRRLSGGVDASVAEAVISQLTDAQVALTCVDCAFTTNVTIGLDFQVDIANSSCLTSDAACFTFGNAAMNMTIEQFEQNAALEMFIAKELQAGANYKIIEVPVAPALIVPSLIDLGPAVGLEIAFELDLASSINFTFGATAHVPSGAFASVSLVNATGDWDPTFTATGWDGSSVDQVPFRVNGGEFNISTSMALAAFAEISFTILDVGAALRLVQNMPKVGMDAALQTGVNRECKPIGADDFESFGTAFVVGSGLTLSTEAELVLEKGEFVGHSIPDNWDLTLWAKDVPFTPALGINTTACFVLADDGASVNLTVTSGKADLDVALAGVPAPTGTLFPAQSAVPTWDFNKIESYYSANGQLPTNVNYAQMVQATTVPADLQAAVTKAAKTNSAAVRPSPYGAVWLALRVLPVAALFAGL</sequence>
<keyword evidence="6" id="KW-1185">Reference proteome</keyword>
<dbReference type="Pfam" id="PF23865">
    <property type="entry name" value="DUF7223"/>
    <property type="match status" value="1"/>
</dbReference>
<dbReference type="Pfam" id="PF22974">
    <property type="entry name" value="DUF7029"/>
    <property type="match status" value="1"/>
</dbReference>
<protein>
    <submittedName>
        <fullName evidence="5">Uncharacterized protein</fullName>
    </submittedName>
</protein>
<feature type="signal peptide" evidence="2">
    <location>
        <begin position="1"/>
        <end position="18"/>
    </location>
</feature>
<dbReference type="OrthoDB" id="2793484at2759"/>
<evidence type="ECO:0000313" key="5">
    <source>
        <dbReference type="EMBL" id="GJE85183.1"/>
    </source>
</evidence>
<name>A0A9P3L8N1_9APHY</name>
<feature type="domain" description="DUF7223" evidence="4">
    <location>
        <begin position="335"/>
        <end position="542"/>
    </location>
</feature>
<organism evidence="5 6">
    <name type="scientific">Phanerochaete sordida</name>
    <dbReference type="NCBI Taxonomy" id="48140"/>
    <lineage>
        <taxon>Eukaryota</taxon>
        <taxon>Fungi</taxon>
        <taxon>Dikarya</taxon>
        <taxon>Basidiomycota</taxon>
        <taxon>Agaricomycotina</taxon>
        <taxon>Agaricomycetes</taxon>
        <taxon>Polyporales</taxon>
        <taxon>Phanerochaetaceae</taxon>
        <taxon>Phanerochaete</taxon>
    </lineage>
</organism>
<dbReference type="InterPro" id="IPR055647">
    <property type="entry name" value="DUF7223"/>
</dbReference>
<proteinExistence type="predicted"/>
<feature type="chain" id="PRO_5040463676" evidence="2">
    <location>
        <begin position="19"/>
        <end position="734"/>
    </location>
</feature>
<dbReference type="Proteomes" id="UP000703269">
    <property type="component" value="Unassembled WGS sequence"/>
</dbReference>
<evidence type="ECO:0000313" key="6">
    <source>
        <dbReference type="Proteomes" id="UP000703269"/>
    </source>
</evidence>
<evidence type="ECO:0000256" key="2">
    <source>
        <dbReference type="SAM" id="SignalP"/>
    </source>
</evidence>
<feature type="domain" description="DUF7029" evidence="3">
    <location>
        <begin position="69"/>
        <end position="173"/>
    </location>
</feature>
<dbReference type="EMBL" id="BPQB01000002">
    <property type="protein sequence ID" value="GJE85183.1"/>
    <property type="molecule type" value="Genomic_DNA"/>
</dbReference>
<keyword evidence="2" id="KW-0732">Signal</keyword>